<dbReference type="GeneID" id="19342056"/>
<protein>
    <submittedName>
        <fullName evidence="2">Uncharacterized protein</fullName>
    </submittedName>
</protein>
<dbReference type="RefSeq" id="XP_007922881.1">
    <property type="nucleotide sequence ID" value="XM_007924690.1"/>
</dbReference>
<dbReference type="AlphaFoldDB" id="M3B7M3"/>
<gene>
    <name evidence="2" type="ORF">MYCFIDRAFT_83400</name>
</gene>
<feature type="compositionally biased region" description="Basic residues" evidence="1">
    <location>
        <begin position="454"/>
        <end position="464"/>
    </location>
</feature>
<accession>M3B7M3</accession>
<evidence type="ECO:0000313" key="2">
    <source>
        <dbReference type="EMBL" id="EME85318.1"/>
    </source>
</evidence>
<dbReference type="OrthoDB" id="3648377at2759"/>
<dbReference type="KEGG" id="pfj:MYCFIDRAFT_83400"/>
<dbReference type="EMBL" id="KB446556">
    <property type="protein sequence ID" value="EME85318.1"/>
    <property type="molecule type" value="Genomic_DNA"/>
</dbReference>
<feature type="compositionally biased region" description="Low complexity" evidence="1">
    <location>
        <begin position="441"/>
        <end position="453"/>
    </location>
</feature>
<reference evidence="2 3" key="1">
    <citation type="journal article" date="2012" name="PLoS Pathog.">
        <title>Diverse lifestyles and strategies of plant pathogenesis encoded in the genomes of eighteen Dothideomycetes fungi.</title>
        <authorList>
            <person name="Ohm R.A."/>
            <person name="Feau N."/>
            <person name="Henrissat B."/>
            <person name="Schoch C.L."/>
            <person name="Horwitz B.A."/>
            <person name="Barry K.W."/>
            <person name="Condon B.J."/>
            <person name="Copeland A.C."/>
            <person name="Dhillon B."/>
            <person name="Glaser F."/>
            <person name="Hesse C.N."/>
            <person name="Kosti I."/>
            <person name="LaButti K."/>
            <person name="Lindquist E.A."/>
            <person name="Lucas S."/>
            <person name="Salamov A.A."/>
            <person name="Bradshaw R.E."/>
            <person name="Ciuffetti L."/>
            <person name="Hamelin R.C."/>
            <person name="Kema G.H.J."/>
            <person name="Lawrence C."/>
            <person name="Scott J.A."/>
            <person name="Spatafora J.W."/>
            <person name="Turgeon B.G."/>
            <person name="de Wit P.J.G.M."/>
            <person name="Zhong S."/>
            <person name="Goodwin S.B."/>
            <person name="Grigoriev I.V."/>
        </authorList>
    </citation>
    <scope>NUCLEOTIDE SEQUENCE [LARGE SCALE GENOMIC DNA]</scope>
    <source>
        <strain evidence="2 3">CIRAD86</strain>
    </source>
</reference>
<feature type="region of interest" description="Disordered" evidence="1">
    <location>
        <begin position="301"/>
        <end position="398"/>
    </location>
</feature>
<keyword evidence="3" id="KW-1185">Reference proteome</keyword>
<dbReference type="eggNOG" id="ENOG502QYWN">
    <property type="taxonomic scope" value="Eukaryota"/>
</dbReference>
<evidence type="ECO:0000256" key="1">
    <source>
        <dbReference type="SAM" id="MobiDB-lite"/>
    </source>
</evidence>
<dbReference type="VEuPathDB" id="FungiDB:MYCFIDRAFT_83400"/>
<dbReference type="Proteomes" id="UP000016932">
    <property type="component" value="Unassembled WGS sequence"/>
</dbReference>
<name>M3B7M3_PSEFD</name>
<evidence type="ECO:0000313" key="3">
    <source>
        <dbReference type="Proteomes" id="UP000016932"/>
    </source>
</evidence>
<feature type="region of interest" description="Disordered" evidence="1">
    <location>
        <begin position="427"/>
        <end position="467"/>
    </location>
</feature>
<dbReference type="HOGENOM" id="CLU_552227_0_0_1"/>
<feature type="compositionally biased region" description="Polar residues" evidence="1">
    <location>
        <begin position="348"/>
        <end position="358"/>
    </location>
</feature>
<organism evidence="2 3">
    <name type="scientific">Pseudocercospora fijiensis (strain CIRAD86)</name>
    <name type="common">Black leaf streak disease fungus</name>
    <name type="synonym">Mycosphaerella fijiensis</name>
    <dbReference type="NCBI Taxonomy" id="383855"/>
    <lineage>
        <taxon>Eukaryota</taxon>
        <taxon>Fungi</taxon>
        <taxon>Dikarya</taxon>
        <taxon>Ascomycota</taxon>
        <taxon>Pezizomycotina</taxon>
        <taxon>Dothideomycetes</taxon>
        <taxon>Dothideomycetidae</taxon>
        <taxon>Mycosphaerellales</taxon>
        <taxon>Mycosphaerellaceae</taxon>
        <taxon>Pseudocercospora</taxon>
    </lineage>
</organism>
<sequence>MRHLDGVRVALKSNGQDLTEYSNQYCKKTFYLDRSIGSRSVILPAGSQFEVLLELDRSFKLQNASGVSVVIAFHPDYYAQQGTEYAQVFWIPLKPATLGSKYTFGHTMVWHDGVQAAQLFPLKMPAPAKRPQNASDEWLKDPVYQANHGCVSVHVQRGKVDLQRAARERIEDFKSSKTNVEPRRNALQSNFEQSYPIRLSWFFSKGGKHGEPYVFEFRNLRPHEVDYTTAGELNFKEAELYDFDATEKNSLADEDTGFEQSDSGEEEAIIDHRRTLSTEDGSPVKYTRKLRARANARQRINYREIYPSSDEESSDEDDEDDEEDDISLCGSENEVSGTAILSDAAASKSKQGSKTDIQGSKRLTAPKARSKGKQSLRGLGRDDLRLKTLSRLPMPPSAAIKRKLYDCNDEDEDDEEFLPQVIKTEKFAVTAPSPQTSNQESPNSSHELSSSSSGHHRGSSSSKRARIERDLEMLKIRKRELELLNQLDELEQGE</sequence>
<feature type="compositionally biased region" description="Acidic residues" evidence="1">
    <location>
        <begin position="309"/>
        <end position="326"/>
    </location>
</feature>
<proteinExistence type="predicted"/>